<sequence>MYFSKEIRETMGTTSDFAKKSGDMWKNLSEDAKKKYRNKELEDKERFNREKASWNYLISQLQQQRGVTELSDIYLDGDGDSQDDD</sequence>
<organism evidence="3">
    <name type="scientific">Arcella intermedia</name>
    <dbReference type="NCBI Taxonomy" id="1963864"/>
    <lineage>
        <taxon>Eukaryota</taxon>
        <taxon>Amoebozoa</taxon>
        <taxon>Tubulinea</taxon>
        <taxon>Elardia</taxon>
        <taxon>Arcellinida</taxon>
        <taxon>Sphaerothecina</taxon>
        <taxon>Arcellidae</taxon>
        <taxon>Arcella</taxon>
    </lineage>
</organism>
<evidence type="ECO:0000259" key="2">
    <source>
        <dbReference type="PROSITE" id="PS50118"/>
    </source>
</evidence>
<keyword evidence="1" id="KW-0238">DNA-binding</keyword>
<feature type="domain" description="HMG box" evidence="2">
    <location>
        <begin position="1"/>
        <end position="55"/>
    </location>
</feature>
<evidence type="ECO:0000313" key="3">
    <source>
        <dbReference type="EMBL" id="NDV40657.1"/>
    </source>
</evidence>
<dbReference type="InterPro" id="IPR009071">
    <property type="entry name" value="HMG_box_dom"/>
</dbReference>
<dbReference type="Pfam" id="PF09011">
    <property type="entry name" value="HMG_box_2"/>
    <property type="match status" value="1"/>
</dbReference>
<dbReference type="Gene3D" id="1.10.30.10">
    <property type="entry name" value="High mobility group box domain"/>
    <property type="match status" value="1"/>
</dbReference>
<dbReference type="GO" id="GO:0005634">
    <property type="term" value="C:nucleus"/>
    <property type="evidence" value="ECO:0007669"/>
    <property type="project" value="UniProtKB-UniRule"/>
</dbReference>
<dbReference type="InterPro" id="IPR036910">
    <property type="entry name" value="HMG_box_dom_sf"/>
</dbReference>
<feature type="DNA-binding region" description="HMG box" evidence="1">
    <location>
        <begin position="1"/>
        <end position="55"/>
    </location>
</feature>
<name>A0A6B2LUN9_9EUKA</name>
<dbReference type="CDD" id="cd00084">
    <property type="entry name" value="HMG-box_SF"/>
    <property type="match status" value="1"/>
</dbReference>
<evidence type="ECO:0000256" key="1">
    <source>
        <dbReference type="PROSITE-ProRule" id="PRU00267"/>
    </source>
</evidence>
<dbReference type="SUPFAM" id="SSF47095">
    <property type="entry name" value="HMG-box"/>
    <property type="match status" value="1"/>
</dbReference>
<protein>
    <recommendedName>
        <fullName evidence="2">HMG box domain-containing protein</fullName>
    </recommendedName>
</protein>
<dbReference type="EMBL" id="GIBP01011688">
    <property type="protein sequence ID" value="NDV40657.1"/>
    <property type="molecule type" value="Transcribed_RNA"/>
</dbReference>
<dbReference type="AlphaFoldDB" id="A0A6B2LUN9"/>
<proteinExistence type="predicted"/>
<dbReference type="GO" id="GO:0003677">
    <property type="term" value="F:DNA binding"/>
    <property type="evidence" value="ECO:0007669"/>
    <property type="project" value="UniProtKB-UniRule"/>
</dbReference>
<keyword evidence="1" id="KW-0539">Nucleus</keyword>
<dbReference type="PROSITE" id="PS50118">
    <property type="entry name" value="HMG_BOX_2"/>
    <property type="match status" value="1"/>
</dbReference>
<reference evidence="3" key="1">
    <citation type="journal article" date="2020" name="J. Eukaryot. Microbiol.">
        <title>De novo Sequencing, Assembly and Annotation of the Transcriptome for the Free-Living Testate Amoeba Arcella intermedia.</title>
        <authorList>
            <person name="Ribeiro G.M."/>
            <person name="Porfirio-Sousa A.L."/>
            <person name="Maurer-Alcala X.X."/>
            <person name="Katz L.A."/>
            <person name="Lahr D.J.G."/>
        </authorList>
    </citation>
    <scope>NUCLEOTIDE SEQUENCE</scope>
</reference>
<accession>A0A6B2LUN9</accession>